<dbReference type="EnsemblMetazoa" id="CapteT59354">
    <property type="protein sequence ID" value="CapteP59354"/>
    <property type="gene ID" value="CapteG59354"/>
</dbReference>
<dbReference type="Proteomes" id="UP000014760">
    <property type="component" value="Unassembled WGS sequence"/>
</dbReference>
<proteinExistence type="predicted"/>
<dbReference type="SUPFAM" id="SSF53098">
    <property type="entry name" value="Ribonuclease H-like"/>
    <property type="match status" value="1"/>
</dbReference>
<protein>
    <recommendedName>
        <fullName evidence="1">HAT C-terminal dimerisation domain-containing protein</fullName>
    </recommendedName>
</protein>
<dbReference type="PANTHER" id="PTHR45749">
    <property type="match status" value="1"/>
</dbReference>
<sequence length="71" mass="8237">FSEIAKLIRMFLTMPITTANAERSFSTLRRLKTYLRSTMRQDCLNDVMLVNVHKHRSDDIDMGAIAEDFIS</sequence>
<evidence type="ECO:0000259" key="1">
    <source>
        <dbReference type="Pfam" id="PF05699"/>
    </source>
</evidence>
<dbReference type="HOGENOM" id="CLU_006175_9_1_1"/>
<dbReference type="InterPro" id="IPR012337">
    <property type="entry name" value="RNaseH-like_sf"/>
</dbReference>
<evidence type="ECO:0000313" key="4">
    <source>
        <dbReference type="Proteomes" id="UP000014760"/>
    </source>
</evidence>
<reference evidence="2 4" key="2">
    <citation type="journal article" date="2013" name="Nature">
        <title>Insights into bilaterian evolution from three spiralian genomes.</title>
        <authorList>
            <person name="Simakov O."/>
            <person name="Marletaz F."/>
            <person name="Cho S.J."/>
            <person name="Edsinger-Gonzales E."/>
            <person name="Havlak P."/>
            <person name="Hellsten U."/>
            <person name="Kuo D.H."/>
            <person name="Larsson T."/>
            <person name="Lv J."/>
            <person name="Arendt D."/>
            <person name="Savage R."/>
            <person name="Osoegawa K."/>
            <person name="de Jong P."/>
            <person name="Grimwood J."/>
            <person name="Chapman J.A."/>
            <person name="Shapiro H."/>
            <person name="Aerts A."/>
            <person name="Otillar R.P."/>
            <person name="Terry A.Y."/>
            <person name="Boore J.L."/>
            <person name="Grigoriev I.V."/>
            <person name="Lindberg D.R."/>
            <person name="Seaver E.C."/>
            <person name="Weisblat D.A."/>
            <person name="Putnam N.H."/>
            <person name="Rokhsar D.S."/>
        </authorList>
    </citation>
    <scope>NUCLEOTIDE SEQUENCE</scope>
    <source>
        <strain evidence="2 4">I ESC-2004</strain>
    </source>
</reference>
<gene>
    <name evidence="2" type="ORF">CAPTEDRAFT_59354</name>
</gene>
<dbReference type="EMBL" id="KB298689">
    <property type="protein sequence ID" value="ELU08856.1"/>
    <property type="molecule type" value="Genomic_DNA"/>
</dbReference>
<feature type="non-terminal residue" evidence="2">
    <location>
        <position position="71"/>
    </location>
</feature>
<organism evidence="2">
    <name type="scientific">Capitella teleta</name>
    <name type="common">Polychaete worm</name>
    <dbReference type="NCBI Taxonomy" id="283909"/>
    <lineage>
        <taxon>Eukaryota</taxon>
        <taxon>Metazoa</taxon>
        <taxon>Spiralia</taxon>
        <taxon>Lophotrochozoa</taxon>
        <taxon>Annelida</taxon>
        <taxon>Polychaeta</taxon>
        <taxon>Sedentaria</taxon>
        <taxon>Scolecida</taxon>
        <taxon>Capitellidae</taxon>
        <taxon>Capitella</taxon>
    </lineage>
</organism>
<reference evidence="3" key="3">
    <citation type="submission" date="2015-06" db="UniProtKB">
        <authorList>
            <consortium name="EnsemblMetazoa"/>
        </authorList>
    </citation>
    <scope>IDENTIFICATION</scope>
</reference>
<dbReference type="OMA" id="TVDCYPN"/>
<keyword evidence="4" id="KW-1185">Reference proteome</keyword>
<evidence type="ECO:0000313" key="3">
    <source>
        <dbReference type="EnsemblMetazoa" id="CapteP59354"/>
    </source>
</evidence>
<feature type="domain" description="HAT C-terminal dimerisation" evidence="1">
    <location>
        <begin position="4"/>
        <end position="53"/>
    </location>
</feature>
<dbReference type="AlphaFoldDB" id="R7UZI7"/>
<dbReference type="InterPro" id="IPR008906">
    <property type="entry name" value="HATC_C_dom"/>
</dbReference>
<dbReference type="GO" id="GO:0046983">
    <property type="term" value="F:protein dimerization activity"/>
    <property type="evidence" value="ECO:0007669"/>
    <property type="project" value="InterPro"/>
</dbReference>
<dbReference type="STRING" id="283909.R7UZI7"/>
<accession>R7UZI7</accession>
<feature type="non-terminal residue" evidence="2">
    <location>
        <position position="1"/>
    </location>
</feature>
<reference evidence="4" key="1">
    <citation type="submission" date="2012-12" db="EMBL/GenBank/DDBJ databases">
        <authorList>
            <person name="Hellsten U."/>
            <person name="Grimwood J."/>
            <person name="Chapman J.A."/>
            <person name="Shapiro H."/>
            <person name="Aerts A."/>
            <person name="Otillar R.P."/>
            <person name="Terry A.Y."/>
            <person name="Boore J.L."/>
            <person name="Simakov O."/>
            <person name="Marletaz F."/>
            <person name="Cho S.-J."/>
            <person name="Edsinger-Gonzales E."/>
            <person name="Havlak P."/>
            <person name="Kuo D.-H."/>
            <person name="Larsson T."/>
            <person name="Lv J."/>
            <person name="Arendt D."/>
            <person name="Savage R."/>
            <person name="Osoegawa K."/>
            <person name="de Jong P."/>
            <person name="Lindberg D.R."/>
            <person name="Seaver E.C."/>
            <person name="Weisblat D.A."/>
            <person name="Putnam N.H."/>
            <person name="Grigoriev I.V."/>
            <person name="Rokhsar D.S."/>
        </authorList>
    </citation>
    <scope>NUCLEOTIDE SEQUENCE</scope>
    <source>
        <strain evidence="4">I ESC-2004</strain>
    </source>
</reference>
<dbReference type="Pfam" id="PF05699">
    <property type="entry name" value="Dimer_Tnp_hAT"/>
    <property type="match status" value="1"/>
</dbReference>
<dbReference type="OrthoDB" id="10023262at2759"/>
<evidence type="ECO:0000313" key="2">
    <source>
        <dbReference type="EMBL" id="ELU08856.1"/>
    </source>
</evidence>
<dbReference type="PANTHER" id="PTHR45749:SF21">
    <property type="entry name" value="DUF4371 DOMAIN-CONTAINING PROTEIN"/>
    <property type="match status" value="1"/>
</dbReference>
<dbReference type="EMBL" id="AMQN01006579">
    <property type="status" value="NOT_ANNOTATED_CDS"/>
    <property type="molecule type" value="Genomic_DNA"/>
</dbReference>
<name>R7UZI7_CAPTE</name>